<proteinExistence type="predicted"/>
<dbReference type="AlphaFoldDB" id="A0A183FL85"/>
<protein>
    <submittedName>
        <fullName evidence="4">Transmembrane protein</fullName>
    </submittedName>
</protein>
<reference evidence="4" key="2">
    <citation type="submission" date="2019-09" db="UniProtKB">
        <authorList>
            <consortium name="WormBaseParasite"/>
        </authorList>
    </citation>
    <scope>IDENTIFICATION</scope>
</reference>
<keyword evidence="1" id="KW-0812">Transmembrane</keyword>
<evidence type="ECO:0000256" key="1">
    <source>
        <dbReference type="SAM" id="Phobius"/>
    </source>
</evidence>
<organism evidence="3 4">
    <name type="scientific">Heligmosomoides polygyrus</name>
    <name type="common">Parasitic roundworm</name>
    <dbReference type="NCBI Taxonomy" id="6339"/>
    <lineage>
        <taxon>Eukaryota</taxon>
        <taxon>Metazoa</taxon>
        <taxon>Ecdysozoa</taxon>
        <taxon>Nematoda</taxon>
        <taxon>Chromadorea</taxon>
        <taxon>Rhabditida</taxon>
        <taxon>Rhabditina</taxon>
        <taxon>Rhabditomorpha</taxon>
        <taxon>Strongyloidea</taxon>
        <taxon>Heligmosomidae</taxon>
        <taxon>Heligmosomoides</taxon>
    </lineage>
</organism>
<keyword evidence="3" id="KW-1185">Reference proteome</keyword>
<evidence type="ECO:0000313" key="2">
    <source>
        <dbReference type="EMBL" id="VDO74436.1"/>
    </source>
</evidence>
<keyword evidence="1" id="KW-0472">Membrane</keyword>
<evidence type="ECO:0000313" key="4">
    <source>
        <dbReference type="WBParaSite" id="HPBE_0000798901-mRNA-1"/>
    </source>
</evidence>
<keyword evidence="1" id="KW-1133">Transmembrane helix</keyword>
<accession>A0A183FL85</accession>
<sequence>MFSRSATNDGGQEAPEPVDQSSLVPFEAMRLLMMAVVVVAAVVFVVGGLVSFRVTTTRRVAPSPIRNLHCNQGRQLMRLLTSMHEPFGAAVI</sequence>
<dbReference type="EMBL" id="UZAH01026025">
    <property type="protein sequence ID" value="VDO74436.1"/>
    <property type="molecule type" value="Genomic_DNA"/>
</dbReference>
<name>A0A183FL85_HELPZ</name>
<dbReference type="Proteomes" id="UP000050761">
    <property type="component" value="Unassembled WGS sequence"/>
</dbReference>
<dbReference type="WBParaSite" id="HPBE_0000798901-mRNA-1">
    <property type="protein sequence ID" value="HPBE_0000798901-mRNA-1"/>
    <property type="gene ID" value="HPBE_0000798901"/>
</dbReference>
<gene>
    <name evidence="2" type="ORF">HPBE_LOCUS7990</name>
</gene>
<accession>A0A3P7XK89</accession>
<evidence type="ECO:0000313" key="3">
    <source>
        <dbReference type="Proteomes" id="UP000050761"/>
    </source>
</evidence>
<feature type="transmembrane region" description="Helical" evidence="1">
    <location>
        <begin position="31"/>
        <end position="52"/>
    </location>
</feature>
<reference evidence="2 3" key="1">
    <citation type="submission" date="2018-11" db="EMBL/GenBank/DDBJ databases">
        <authorList>
            <consortium name="Pathogen Informatics"/>
        </authorList>
    </citation>
    <scope>NUCLEOTIDE SEQUENCE [LARGE SCALE GENOMIC DNA]</scope>
</reference>